<dbReference type="Proteomes" id="UP000557566">
    <property type="component" value="Unassembled WGS sequence"/>
</dbReference>
<dbReference type="SMART" id="SM00320">
    <property type="entry name" value="WD40"/>
    <property type="match status" value="6"/>
</dbReference>
<feature type="repeat" description="WD" evidence="4">
    <location>
        <begin position="112"/>
        <end position="153"/>
    </location>
</feature>
<dbReference type="PANTHER" id="PTHR19842">
    <property type="entry name" value="G BETA-LIKE PROTEIN GBL"/>
    <property type="match status" value="1"/>
</dbReference>
<keyword evidence="5" id="KW-1133">Transmembrane helix</keyword>
<evidence type="ECO:0000256" key="3">
    <source>
        <dbReference type="ARBA" id="ARBA00022737"/>
    </source>
</evidence>
<dbReference type="Pfam" id="PF00400">
    <property type="entry name" value="WD40"/>
    <property type="match status" value="5"/>
</dbReference>
<proteinExistence type="inferred from homology"/>
<evidence type="ECO:0000313" key="7">
    <source>
        <dbReference type="Proteomes" id="UP000557566"/>
    </source>
</evidence>
<keyword evidence="3" id="KW-0677">Repeat</keyword>
<dbReference type="PROSITE" id="PS50294">
    <property type="entry name" value="WD_REPEATS_REGION"/>
    <property type="match status" value="3"/>
</dbReference>
<name>A0A8H4PPX9_9HYPO</name>
<dbReference type="GO" id="GO:0032956">
    <property type="term" value="P:regulation of actin cytoskeleton organization"/>
    <property type="evidence" value="ECO:0007669"/>
    <property type="project" value="TreeGrafter"/>
</dbReference>
<dbReference type="InterPro" id="IPR018908">
    <property type="entry name" value="TMEM234"/>
</dbReference>
<protein>
    <submittedName>
        <fullName evidence="6">Uncharacterized protein</fullName>
    </submittedName>
</protein>
<feature type="transmembrane region" description="Helical" evidence="5">
    <location>
        <begin position="473"/>
        <end position="493"/>
    </location>
</feature>
<keyword evidence="5" id="KW-0472">Membrane</keyword>
<feature type="repeat" description="WD" evidence="4">
    <location>
        <begin position="71"/>
        <end position="112"/>
    </location>
</feature>
<dbReference type="InterPro" id="IPR015943">
    <property type="entry name" value="WD40/YVTN_repeat-like_dom_sf"/>
</dbReference>
<feature type="repeat" description="WD" evidence="4">
    <location>
        <begin position="203"/>
        <end position="244"/>
    </location>
</feature>
<evidence type="ECO:0000256" key="2">
    <source>
        <dbReference type="ARBA" id="ARBA00022574"/>
    </source>
</evidence>
<dbReference type="GO" id="GO:0031931">
    <property type="term" value="C:TORC1 complex"/>
    <property type="evidence" value="ECO:0007669"/>
    <property type="project" value="InterPro"/>
</dbReference>
<organism evidence="6 7">
    <name type="scientific">Ophiocordyceps sinensis</name>
    <dbReference type="NCBI Taxonomy" id="72228"/>
    <lineage>
        <taxon>Eukaryota</taxon>
        <taxon>Fungi</taxon>
        <taxon>Dikarya</taxon>
        <taxon>Ascomycota</taxon>
        <taxon>Pezizomycotina</taxon>
        <taxon>Sordariomycetes</taxon>
        <taxon>Hypocreomycetidae</taxon>
        <taxon>Hypocreales</taxon>
        <taxon>Ophiocordycipitaceae</taxon>
        <taxon>Ophiocordyceps</taxon>
    </lineage>
</organism>
<accession>A0A8H4PPX9</accession>
<dbReference type="SUPFAM" id="SSF50978">
    <property type="entry name" value="WD40 repeat-like"/>
    <property type="match status" value="1"/>
</dbReference>
<dbReference type="InterPro" id="IPR037588">
    <property type="entry name" value="MLST8"/>
</dbReference>
<dbReference type="PROSITE" id="PS00678">
    <property type="entry name" value="WD_REPEATS_1"/>
    <property type="match status" value="3"/>
</dbReference>
<dbReference type="Pfam" id="PF10639">
    <property type="entry name" value="TMEM234"/>
    <property type="match status" value="1"/>
</dbReference>
<keyword evidence="2 4" id="KW-0853">WD repeat</keyword>
<dbReference type="InterPro" id="IPR020472">
    <property type="entry name" value="WD40_PAC1"/>
</dbReference>
<comment type="caution">
    <text evidence="6">The sequence shown here is derived from an EMBL/GenBank/DDBJ whole genome shotgun (WGS) entry which is preliminary data.</text>
</comment>
<dbReference type="GO" id="GO:0098588">
    <property type="term" value="C:bounding membrane of organelle"/>
    <property type="evidence" value="ECO:0007669"/>
    <property type="project" value="UniProtKB-ARBA"/>
</dbReference>
<dbReference type="GO" id="GO:0005737">
    <property type="term" value="C:cytoplasm"/>
    <property type="evidence" value="ECO:0007669"/>
    <property type="project" value="UniProtKB-ARBA"/>
</dbReference>
<dbReference type="CDD" id="cd00200">
    <property type="entry name" value="WD40"/>
    <property type="match status" value="1"/>
</dbReference>
<dbReference type="OrthoDB" id="400at2759"/>
<gene>
    <name evidence="6" type="ORF">G6O67_004674</name>
</gene>
<dbReference type="PANTHER" id="PTHR19842:SF0">
    <property type="entry name" value="TARGET OF RAPAMYCIN COMPLEX SUBUNIT LST8"/>
    <property type="match status" value="1"/>
</dbReference>
<feature type="transmembrane region" description="Helical" evidence="5">
    <location>
        <begin position="448"/>
        <end position="467"/>
    </location>
</feature>
<dbReference type="PRINTS" id="PR00320">
    <property type="entry name" value="GPROTEINBRPT"/>
</dbReference>
<feature type="transmembrane region" description="Helical" evidence="5">
    <location>
        <begin position="382"/>
        <end position="403"/>
    </location>
</feature>
<dbReference type="InterPro" id="IPR001680">
    <property type="entry name" value="WD40_rpt"/>
</dbReference>
<evidence type="ECO:0000256" key="4">
    <source>
        <dbReference type="PROSITE-ProRule" id="PRU00221"/>
    </source>
</evidence>
<dbReference type="AlphaFoldDB" id="A0A8H4PPX9"/>
<dbReference type="PROSITE" id="PS50082">
    <property type="entry name" value="WD_REPEATS_2"/>
    <property type="match status" value="4"/>
</dbReference>
<dbReference type="GO" id="GO:0031932">
    <property type="term" value="C:TORC2 complex"/>
    <property type="evidence" value="ECO:0007669"/>
    <property type="project" value="InterPro"/>
</dbReference>
<keyword evidence="7" id="KW-1185">Reference proteome</keyword>
<evidence type="ECO:0000313" key="6">
    <source>
        <dbReference type="EMBL" id="KAF4508269.1"/>
    </source>
</evidence>
<dbReference type="Gene3D" id="2.130.10.10">
    <property type="entry name" value="YVTN repeat-like/Quinoprotein amine dehydrogenase"/>
    <property type="match status" value="1"/>
</dbReference>
<reference evidence="6 7" key="1">
    <citation type="journal article" date="2020" name="Genome Biol. Evol.">
        <title>A new high-quality draft genome assembly of the Chinese cordyceps Ophiocordyceps sinensis.</title>
        <authorList>
            <person name="Shu R."/>
            <person name="Zhang J."/>
            <person name="Meng Q."/>
            <person name="Zhang H."/>
            <person name="Zhou G."/>
            <person name="Li M."/>
            <person name="Wu P."/>
            <person name="Zhao Y."/>
            <person name="Chen C."/>
            <person name="Qin Q."/>
        </authorList>
    </citation>
    <scope>NUCLEOTIDE SEQUENCE [LARGE SCALE GENOMIC DNA]</scope>
    <source>
        <strain evidence="6 7">IOZ07</strain>
    </source>
</reference>
<comment type="similarity">
    <text evidence="1">Belongs to the WD repeat LST8 family.</text>
</comment>
<dbReference type="InterPro" id="IPR036322">
    <property type="entry name" value="WD40_repeat_dom_sf"/>
</dbReference>
<dbReference type="InterPro" id="IPR019775">
    <property type="entry name" value="WD40_repeat_CS"/>
</dbReference>
<feature type="repeat" description="WD" evidence="4">
    <location>
        <begin position="258"/>
        <end position="299"/>
    </location>
</feature>
<evidence type="ECO:0000256" key="1">
    <source>
        <dbReference type="ARBA" id="ARBA00009890"/>
    </source>
</evidence>
<evidence type="ECO:0000256" key="5">
    <source>
        <dbReference type="SAM" id="Phobius"/>
    </source>
</evidence>
<dbReference type="EMBL" id="JAAVMX010000005">
    <property type="protein sequence ID" value="KAF4508269.1"/>
    <property type="molecule type" value="Genomic_DNA"/>
</dbReference>
<keyword evidence="5" id="KW-0812">Transmembrane</keyword>
<dbReference type="FunFam" id="2.130.10.10:FF:000339">
    <property type="entry name" value="WD-repeat protein pop3"/>
    <property type="match status" value="1"/>
</dbReference>
<dbReference type="GO" id="GO:0031929">
    <property type="term" value="P:TOR signaling"/>
    <property type="evidence" value="ECO:0007669"/>
    <property type="project" value="InterPro"/>
</dbReference>
<sequence>MSVILCTAGYDHTIRFWEALSGICSRTIQHADSQVNRLCISPDKRLLAAAGHHIVKIFDVKSTNPSAVLACEGHTGNITGVAFHCESKWLVTSSEDGTVKIWETRTGSVQRSYNHGCPANDVVIHPNQGEIISCDRSGSVRIWDLAENICAHELIPEEDVPVSSVTVASDGTLLCAANTLGNVFVWLLRQTYDRTELLPVTHFSAHKEYITRILLSPDVKKLATCSADHTAKIWEVKDAKPRGDTEAEPKPFHLEATLTGHQRWVWDCAFSADSAYLVTACSDHYARLWEVHSQQIIRQYNGHHRGAVCVALNDYSETRGTCNGVLARRLSVSGALDIWRIMGMQYSANGWVHYLGTATNLKDPSPPRLDEIGPLTMASPPLINYVVSFVLVGLAWGLTTPFIRRAARSHSPPPHPLLDSPAVRASPVRARLLSAFFAVADLVRNPRYAVPLLLNLTGSVWFFLLIGQAELSLTVPIVNTLAFLFTILGEWYVEGKVISKDIGLGMALSLVGIALCVHSKT</sequence>